<protein>
    <submittedName>
        <fullName evidence="1">Uncharacterized protein</fullName>
    </submittedName>
</protein>
<dbReference type="Proteomes" id="UP001300745">
    <property type="component" value="Unassembled WGS sequence"/>
</dbReference>
<gene>
    <name evidence="1" type="ORF">ORI27_13915</name>
</gene>
<keyword evidence="2" id="KW-1185">Reference proteome</keyword>
<name>A0ABT3SE57_9MYCO</name>
<reference evidence="1 2" key="1">
    <citation type="submission" date="2022-11" db="EMBL/GenBank/DDBJ databases">
        <title>Mycobacterium sp. nov.</title>
        <authorList>
            <person name="Papic B."/>
            <person name="Spicic S."/>
            <person name="Duvnjak S."/>
        </authorList>
    </citation>
    <scope>NUCLEOTIDE SEQUENCE [LARGE SCALE GENOMIC DNA]</scope>
    <source>
        <strain evidence="1 2">CVI_P4</strain>
    </source>
</reference>
<evidence type="ECO:0000313" key="2">
    <source>
        <dbReference type="Proteomes" id="UP001300745"/>
    </source>
</evidence>
<organism evidence="1 2">
    <name type="scientific">Mycobacterium pinniadriaticum</name>
    <dbReference type="NCBI Taxonomy" id="2994102"/>
    <lineage>
        <taxon>Bacteria</taxon>
        <taxon>Bacillati</taxon>
        <taxon>Actinomycetota</taxon>
        <taxon>Actinomycetes</taxon>
        <taxon>Mycobacteriales</taxon>
        <taxon>Mycobacteriaceae</taxon>
        <taxon>Mycobacterium</taxon>
    </lineage>
</organism>
<accession>A0ABT3SE57</accession>
<proteinExistence type="predicted"/>
<dbReference type="RefSeq" id="WP_265997459.1">
    <property type="nucleotide sequence ID" value="NZ_JAPJDN010000010.1"/>
</dbReference>
<evidence type="ECO:0000313" key="1">
    <source>
        <dbReference type="EMBL" id="MCX2937801.1"/>
    </source>
</evidence>
<comment type="caution">
    <text evidence="1">The sequence shown here is derived from an EMBL/GenBank/DDBJ whole genome shotgun (WGS) entry which is preliminary data.</text>
</comment>
<sequence>MTGPKMCLDPTHINHPVRLVEGEKPTCETCGGERLSFQPDDESDSLDELMDPPVKAKPYTVWLNYHTEGWHPHECDTLAECFDTMRAMAHGGEYRITRDVDVEIREKAAR</sequence>
<dbReference type="EMBL" id="JAPJDO010000010">
    <property type="protein sequence ID" value="MCX2937801.1"/>
    <property type="molecule type" value="Genomic_DNA"/>
</dbReference>